<evidence type="ECO:0000313" key="2">
    <source>
        <dbReference type="EMBL" id="KZV81532.1"/>
    </source>
</evidence>
<dbReference type="Proteomes" id="UP000077266">
    <property type="component" value="Unassembled WGS sequence"/>
</dbReference>
<accession>A0A165BZG8</accession>
<dbReference type="InterPro" id="IPR032675">
    <property type="entry name" value="LRR_dom_sf"/>
</dbReference>
<dbReference type="SUPFAM" id="SSF81383">
    <property type="entry name" value="F-box domain"/>
    <property type="match status" value="1"/>
</dbReference>
<keyword evidence="3" id="KW-1185">Reference proteome</keyword>
<gene>
    <name evidence="2" type="ORF">EXIGLDRAFT_813608</name>
</gene>
<organism evidence="2 3">
    <name type="scientific">Exidia glandulosa HHB12029</name>
    <dbReference type="NCBI Taxonomy" id="1314781"/>
    <lineage>
        <taxon>Eukaryota</taxon>
        <taxon>Fungi</taxon>
        <taxon>Dikarya</taxon>
        <taxon>Basidiomycota</taxon>
        <taxon>Agaricomycotina</taxon>
        <taxon>Agaricomycetes</taxon>
        <taxon>Auriculariales</taxon>
        <taxon>Exidiaceae</taxon>
        <taxon>Exidia</taxon>
    </lineage>
</organism>
<dbReference type="Gene3D" id="3.80.10.10">
    <property type="entry name" value="Ribonuclease Inhibitor"/>
    <property type="match status" value="1"/>
</dbReference>
<dbReference type="InterPro" id="IPR036047">
    <property type="entry name" value="F-box-like_dom_sf"/>
</dbReference>
<sequence>MNVLPLFHAHGIDSMPPELLLETFKYCSLEERVLVGQVYRKWRAVALVATAWTDLRSWENLSPPALVGLLSRTEGTALPLRLRIACDTDQRAQQYANALQPVVSRICDLYLHVCCDWSPELLGFLRLAAPSLVYAHIESASVIELAFPLFAGAAPNLEILHLDAVQFSVTVPQPVLNTVRCFSTSDFPLLTGTGAGAAINTLYLFNYEDEDAELPWFDLSIYAYMASLRHIFVEFTEDNSHFRSPLQVSILLAGCPHLQTLGFTNAPANVTKELTAALPPARVVLFDSIQESSRFPGTSLQVVATNAQVFTLTECAMMIEYITVDNPRAVETVQEVVIGRAALVAWDPESIDLFMEAASNVETLTLVLSPQDEGEHEISNLLDPASWEDHVLSVPKLRELRLTTSHLAKQPLCVPFAAIYTFACKVLKDHRSPGCVSCHNVHIASIPPTIQNPITSATPHVWEHEQRIPALMRYVWSLRHDGYIDPLADNDIYYPVF</sequence>
<dbReference type="AlphaFoldDB" id="A0A165BZG8"/>
<reference evidence="2 3" key="1">
    <citation type="journal article" date="2016" name="Mol. Biol. Evol.">
        <title>Comparative Genomics of Early-Diverging Mushroom-Forming Fungi Provides Insights into the Origins of Lignocellulose Decay Capabilities.</title>
        <authorList>
            <person name="Nagy L.G."/>
            <person name="Riley R."/>
            <person name="Tritt A."/>
            <person name="Adam C."/>
            <person name="Daum C."/>
            <person name="Floudas D."/>
            <person name="Sun H."/>
            <person name="Yadav J.S."/>
            <person name="Pangilinan J."/>
            <person name="Larsson K.H."/>
            <person name="Matsuura K."/>
            <person name="Barry K."/>
            <person name="Labutti K."/>
            <person name="Kuo R."/>
            <person name="Ohm R.A."/>
            <person name="Bhattacharya S.S."/>
            <person name="Shirouzu T."/>
            <person name="Yoshinaga Y."/>
            <person name="Martin F.M."/>
            <person name="Grigoriev I.V."/>
            <person name="Hibbett D.S."/>
        </authorList>
    </citation>
    <scope>NUCLEOTIDE SEQUENCE [LARGE SCALE GENOMIC DNA]</scope>
    <source>
        <strain evidence="2 3">HHB12029</strain>
    </source>
</reference>
<dbReference type="Pfam" id="PF00646">
    <property type="entry name" value="F-box"/>
    <property type="match status" value="1"/>
</dbReference>
<feature type="domain" description="F-box" evidence="1">
    <location>
        <begin position="9"/>
        <end position="55"/>
    </location>
</feature>
<dbReference type="PROSITE" id="PS50181">
    <property type="entry name" value="FBOX"/>
    <property type="match status" value="1"/>
</dbReference>
<dbReference type="EMBL" id="KV426385">
    <property type="protein sequence ID" value="KZV81532.1"/>
    <property type="molecule type" value="Genomic_DNA"/>
</dbReference>
<evidence type="ECO:0000259" key="1">
    <source>
        <dbReference type="PROSITE" id="PS50181"/>
    </source>
</evidence>
<proteinExistence type="predicted"/>
<protein>
    <recommendedName>
        <fullName evidence="1">F-box domain-containing protein</fullName>
    </recommendedName>
</protein>
<dbReference type="InterPro" id="IPR001810">
    <property type="entry name" value="F-box_dom"/>
</dbReference>
<dbReference type="InParanoid" id="A0A165BZG8"/>
<name>A0A165BZG8_EXIGL</name>
<evidence type="ECO:0000313" key="3">
    <source>
        <dbReference type="Proteomes" id="UP000077266"/>
    </source>
</evidence>